<evidence type="ECO:0000256" key="7">
    <source>
        <dbReference type="SAM" id="Phobius"/>
    </source>
</evidence>
<feature type="transmembrane region" description="Helical" evidence="7">
    <location>
        <begin position="89"/>
        <end position="108"/>
    </location>
</feature>
<dbReference type="PANTHER" id="PTHR30482:SF10">
    <property type="entry name" value="HIGH-AFFINITY BRANCHED-CHAIN AMINO ACID TRANSPORT PROTEIN BRAE"/>
    <property type="match status" value="1"/>
</dbReference>
<comment type="caution">
    <text evidence="8">The sequence shown here is derived from an EMBL/GenBank/DDBJ whole genome shotgun (WGS) entry which is preliminary data.</text>
</comment>
<feature type="transmembrane region" description="Helical" evidence="7">
    <location>
        <begin position="291"/>
        <end position="320"/>
    </location>
</feature>
<dbReference type="InterPro" id="IPR043428">
    <property type="entry name" value="LivM-like"/>
</dbReference>
<keyword evidence="5 7" id="KW-0472">Membrane</keyword>
<accession>A0ABW2T023</accession>
<feature type="transmembrane region" description="Helical" evidence="7">
    <location>
        <begin position="260"/>
        <end position="279"/>
    </location>
</feature>
<comment type="subcellular location">
    <subcellularLocation>
        <location evidence="1">Cell membrane</location>
        <topology evidence="1">Multi-pass membrane protein</topology>
    </subcellularLocation>
</comment>
<gene>
    <name evidence="8" type="ORF">ACFQVD_16485</name>
</gene>
<dbReference type="CDD" id="cd06581">
    <property type="entry name" value="TM_PBP1_LivM_like"/>
    <property type="match status" value="1"/>
</dbReference>
<keyword evidence="9" id="KW-1185">Reference proteome</keyword>
<protein>
    <submittedName>
        <fullName evidence="8">Branched-chain amino acid ABC transporter permease</fullName>
    </submittedName>
</protein>
<evidence type="ECO:0000256" key="3">
    <source>
        <dbReference type="ARBA" id="ARBA00022692"/>
    </source>
</evidence>
<evidence type="ECO:0000256" key="5">
    <source>
        <dbReference type="ARBA" id="ARBA00023136"/>
    </source>
</evidence>
<keyword evidence="4 7" id="KW-1133">Transmembrane helix</keyword>
<proteinExistence type="predicted"/>
<keyword evidence="3 7" id="KW-0812">Transmembrane</keyword>
<feature type="region of interest" description="Disordered" evidence="6">
    <location>
        <begin position="366"/>
        <end position="389"/>
    </location>
</feature>
<feature type="transmembrane region" description="Helical" evidence="7">
    <location>
        <begin position="332"/>
        <end position="349"/>
    </location>
</feature>
<dbReference type="PANTHER" id="PTHR30482">
    <property type="entry name" value="HIGH-AFFINITY BRANCHED-CHAIN AMINO ACID TRANSPORT SYSTEM PERMEASE"/>
    <property type="match status" value="1"/>
</dbReference>
<evidence type="ECO:0000256" key="2">
    <source>
        <dbReference type="ARBA" id="ARBA00022475"/>
    </source>
</evidence>
<sequence>MNQKNSLAGIRNGLGRFGDAMHDRWLSTPGWQRWILYVFLIIGALLLPSESLAPFMSPYTDWASILFFPIGTYVVLAIGLNVVVGQAGLLDLGFVAFYAVGGYAMALIGTRLGWNFWLILVVGIGICALSGLTLGAPTLRLRGDYLAIVTLGFGEIIRITARNTDEIGGPNGIRGIPHPPSIEDFSLFGINFSEVFGVDPLKYGVLDPRPYYYLLVALAVIVIILVKRWEKSRVGRAWAAIREDEDAAEVMGVPTFRFKMLAFAIGASIGGAMGVLWAAKAISINPNDFQFLLSATILAAVVMGGSGNLPGVMLGAFLVAWLPERFRGLQEYRMLIFGAVLVALMIFRPEGLLPSRQRKAELQEGTGGMGTLGAEVPGPDSQVEEVASK</sequence>
<organism evidence="8 9">
    <name type="scientific">Streptosporangium amethystogenes subsp. fukuiense</name>
    <dbReference type="NCBI Taxonomy" id="698418"/>
    <lineage>
        <taxon>Bacteria</taxon>
        <taxon>Bacillati</taxon>
        <taxon>Actinomycetota</taxon>
        <taxon>Actinomycetes</taxon>
        <taxon>Streptosporangiales</taxon>
        <taxon>Streptosporangiaceae</taxon>
        <taxon>Streptosporangium</taxon>
    </lineage>
</organism>
<feature type="transmembrane region" description="Helical" evidence="7">
    <location>
        <begin position="34"/>
        <end position="56"/>
    </location>
</feature>
<dbReference type="Proteomes" id="UP001596514">
    <property type="component" value="Unassembled WGS sequence"/>
</dbReference>
<dbReference type="RefSeq" id="WP_343968747.1">
    <property type="nucleotide sequence ID" value="NZ_BAAAGK010000067.1"/>
</dbReference>
<evidence type="ECO:0000256" key="1">
    <source>
        <dbReference type="ARBA" id="ARBA00004651"/>
    </source>
</evidence>
<evidence type="ECO:0000313" key="9">
    <source>
        <dbReference type="Proteomes" id="UP001596514"/>
    </source>
</evidence>
<dbReference type="EMBL" id="JBHTEE010000001">
    <property type="protein sequence ID" value="MFC7601692.1"/>
    <property type="molecule type" value="Genomic_DNA"/>
</dbReference>
<reference evidence="9" key="1">
    <citation type="journal article" date="2019" name="Int. J. Syst. Evol. Microbiol.">
        <title>The Global Catalogue of Microorganisms (GCM) 10K type strain sequencing project: providing services to taxonomists for standard genome sequencing and annotation.</title>
        <authorList>
            <consortium name="The Broad Institute Genomics Platform"/>
            <consortium name="The Broad Institute Genome Sequencing Center for Infectious Disease"/>
            <person name="Wu L."/>
            <person name="Ma J."/>
        </authorList>
    </citation>
    <scope>NUCLEOTIDE SEQUENCE [LARGE SCALE GENOMIC DNA]</scope>
    <source>
        <strain evidence="9">JCM 10083</strain>
    </source>
</reference>
<feature type="transmembrane region" description="Helical" evidence="7">
    <location>
        <begin position="62"/>
        <end position="82"/>
    </location>
</feature>
<keyword evidence="2" id="KW-1003">Cell membrane</keyword>
<feature type="transmembrane region" description="Helical" evidence="7">
    <location>
        <begin position="210"/>
        <end position="226"/>
    </location>
</feature>
<feature type="transmembrane region" description="Helical" evidence="7">
    <location>
        <begin position="114"/>
        <end position="136"/>
    </location>
</feature>
<evidence type="ECO:0000313" key="8">
    <source>
        <dbReference type="EMBL" id="MFC7601692.1"/>
    </source>
</evidence>
<dbReference type="InterPro" id="IPR001851">
    <property type="entry name" value="ABC_transp_permease"/>
</dbReference>
<name>A0ABW2T023_9ACTN</name>
<evidence type="ECO:0000256" key="4">
    <source>
        <dbReference type="ARBA" id="ARBA00022989"/>
    </source>
</evidence>
<dbReference type="Pfam" id="PF02653">
    <property type="entry name" value="BPD_transp_2"/>
    <property type="match status" value="1"/>
</dbReference>
<evidence type="ECO:0000256" key="6">
    <source>
        <dbReference type="SAM" id="MobiDB-lite"/>
    </source>
</evidence>